<dbReference type="EMBL" id="JAHXPT010000010">
    <property type="protein sequence ID" value="MBW6410931.1"/>
    <property type="molecule type" value="Genomic_DNA"/>
</dbReference>
<protein>
    <recommendedName>
        <fullName evidence="4">Lipoprotein</fullName>
    </recommendedName>
</protein>
<comment type="caution">
    <text evidence="2">The sequence shown here is derived from an EMBL/GenBank/DDBJ whole genome shotgun (WGS) entry which is preliminary data.</text>
</comment>
<dbReference type="Proteomes" id="UP001519921">
    <property type="component" value="Unassembled WGS sequence"/>
</dbReference>
<evidence type="ECO:0000313" key="3">
    <source>
        <dbReference type="Proteomes" id="UP001519921"/>
    </source>
</evidence>
<name>A0ABS7AQJ0_9CLOT</name>
<evidence type="ECO:0000313" key="2">
    <source>
        <dbReference type="EMBL" id="MBW6410931.1"/>
    </source>
</evidence>
<accession>A0ABS7AQJ0</accession>
<keyword evidence="1" id="KW-0812">Transmembrane</keyword>
<keyword evidence="3" id="KW-1185">Reference proteome</keyword>
<evidence type="ECO:0000256" key="1">
    <source>
        <dbReference type="SAM" id="Phobius"/>
    </source>
</evidence>
<evidence type="ECO:0008006" key="4">
    <source>
        <dbReference type="Google" id="ProtNLM"/>
    </source>
</evidence>
<feature type="transmembrane region" description="Helical" evidence="1">
    <location>
        <begin position="6"/>
        <end position="28"/>
    </location>
</feature>
<reference evidence="2 3" key="1">
    <citation type="submission" date="2021-07" db="EMBL/GenBank/DDBJ databases">
        <title>Clostridium weizhouense sp. nov., an anaerobic bacterium isolated from activated sludge of Petroleum wastewater.</title>
        <authorList>
            <person name="Li Q."/>
        </authorList>
    </citation>
    <scope>NUCLEOTIDE SEQUENCE [LARGE SCALE GENOMIC DNA]</scope>
    <source>
        <strain evidence="2 3">YB-6</strain>
    </source>
</reference>
<proteinExistence type="predicted"/>
<dbReference type="RefSeq" id="WP_219780398.1">
    <property type="nucleotide sequence ID" value="NZ_JAHXPT010000010.1"/>
</dbReference>
<keyword evidence="1" id="KW-0472">Membrane</keyword>
<sequence>MSVKKSGNVLISTILILSLIIIIGNCSFKIMKNNKEIQNLYCNDGGIYDFRSKEKKLLINFMKNFNKRDIDELLSDDFKENYKEDSLVYNKEKDIFYLSTYINKHLKIEREVNYMVKNNKILFIPTYKTKIII</sequence>
<keyword evidence="1" id="KW-1133">Transmembrane helix</keyword>
<gene>
    <name evidence="2" type="ORF">KYD98_12575</name>
</gene>
<organism evidence="2 3">
    <name type="scientific">Clostridium weizhouense</name>
    <dbReference type="NCBI Taxonomy" id="2859781"/>
    <lineage>
        <taxon>Bacteria</taxon>
        <taxon>Bacillati</taxon>
        <taxon>Bacillota</taxon>
        <taxon>Clostridia</taxon>
        <taxon>Eubacteriales</taxon>
        <taxon>Clostridiaceae</taxon>
        <taxon>Clostridium</taxon>
    </lineage>
</organism>